<dbReference type="SUPFAM" id="SSF52047">
    <property type="entry name" value="RNI-like"/>
    <property type="match status" value="1"/>
</dbReference>
<dbReference type="AlphaFoldDB" id="A0A6J2K9F1"/>
<gene>
    <name evidence="2" type="primary">LOC114249512</name>
</gene>
<keyword evidence="1" id="KW-1185">Reference proteome</keyword>
<proteinExistence type="predicted"/>
<dbReference type="GeneID" id="114249512"/>
<dbReference type="InterPro" id="IPR032675">
    <property type="entry name" value="LRR_dom_sf"/>
</dbReference>
<name>A0A6J2K9F1_BOMMA</name>
<evidence type="ECO:0000313" key="1">
    <source>
        <dbReference type="Proteomes" id="UP000504629"/>
    </source>
</evidence>
<protein>
    <submittedName>
        <fullName evidence="2">Uncharacterized protein LOC114249512</fullName>
    </submittedName>
</protein>
<dbReference type="Gene3D" id="3.80.10.10">
    <property type="entry name" value="Ribonuclease Inhibitor"/>
    <property type="match status" value="1"/>
</dbReference>
<dbReference type="RefSeq" id="XP_028038916.1">
    <property type="nucleotide sequence ID" value="XM_028183115.1"/>
</dbReference>
<dbReference type="OrthoDB" id="1708588at2759"/>
<dbReference type="Proteomes" id="UP000504629">
    <property type="component" value="Unplaced"/>
</dbReference>
<dbReference type="KEGG" id="bman:114249512"/>
<organism evidence="1 2">
    <name type="scientific">Bombyx mandarina</name>
    <name type="common">Wild silk moth</name>
    <name type="synonym">Wild silkworm</name>
    <dbReference type="NCBI Taxonomy" id="7092"/>
    <lineage>
        <taxon>Eukaryota</taxon>
        <taxon>Metazoa</taxon>
        <taxon>Ecdysozoa</taxon>
        <taxon>Arthropoda</taxon>
        <taxon>Hexapoda</taxon>
        <taxon>Insecta</taxon>
        <taxon>Pterygota</taxon>
        <taxon>Neoptera</taxon>
        <taxon>Endopterygota</taxon>
        <taxon>Lepidoptera</taxon>
        <taxon>Glossata</taxon>
        <taxon>Ditrysia</taxon>
        <taxon>Bombycoidea</taxon>
        <taxon>Bombycidae</taxon>
        <taxon>Bombycinae</taxon>
        <taxon>Bombyx</taxon>
    </lineage>
</organism>
<sequence>MVLIIKSVVRSYRSTIHIIRSYCDNKSIYQKNEEGPQPRIIHGQVYPDWRKPWIERQGEWRSKLSVFVEKNPSPDVLYAMSQIPNLNLKIIREWWAHMRNIQEVENQKYLHERVAALGFNLAALHFFTYRHAAVRLKDSSDWLKGDILSLKLPDHYTEGYYVEAIDCSNFHRGGIRYEGLENLKGLNLLKWLSLRNNKHVDVWCLDRVAGLSGQSLEYLDIRGCKFCIGCINALARMEVLKYLLVSDPGDDMALQAGLSVLEENNPNLFIKAD</sequence>
<reference evidence="2" key="1">
    <citation type="submission" date="2025-08" db="UniProtKB">
        <authorList>
            <consortium name="RefSeq"/>
        </authorList>
    </citation>
    <scope>IDENTIFICATION</scope>
    <source>
        <tissue evidence="2">Silk gland</tissue>
    </source>
</reference>
<accession>A0A6J2K9F1</accession>
<evidence type="ECO:0000313" key="2">
    <source>
        <dbReference type="RefSeq" id="XP_028038916.1"/>
    </source>
</evidence>